<proteinExistence type="predicted"/>
<dbReference type="RefSeq" id="WP_184760142.1">
    <property type="nucleotide sequence ID" value="NZ_BAABEK010000141.1"/>
</dbReference>
<organism evidence="2 3">
    <name type="scientific">Streptosporangium album</name>
    <dbReference type="NCBI Taxonomy" id="47479"/>
    <lineage>
        <taxon>Bacteria</taxon>
        <taxon>Bacillati</taxon>
        <taxon>Actinomycetota</taxon>
        <taxon>Actinomycetes</taxon>
        <taxon>Streptosporangiales</taxon>
        <taxon>Streptosporangiaceae</taxon>
        <taxon>Streptosporangium</taxon>
    </lineage>
</organism>
<protein>
    <submittedName>
        <fullName evidence="2">Uncharacterized protein</fullName>
    </submittedName>
</protein>
<dbReference type="EMBL" id="JACHJU010000008">
    <property type="protein sequence ID" value="MBB4944303.1"/>
    <property type="molecule type" value="Genomic_DNA"/>
</dbReference>
<evidence type="ECO:0000313" key="3">
    <source>
        <dbReference type="Proteomes" id="UP000534286"/>
    </source>
</evidence>
<evidence type="ECO:0000256" key="1">
    <source>
        <dbReference type="SAM" id="MobiDB-lite"/>
    </source>
</evidence>
<accession>A0A7W7S6S8</accession>
<feature type="region of interest" description="Disordered" evidence="1">
    <location>
        <begin position="1"/>
        <end position="22"/>
    </location>
</feature>
<sequence length="575" mass="62062">MSTRGRRAAQPAGTHRRPVPLSPGELVVEHRDRQGLARSYDFATLQAAPAMQRSWAVLFADACASGGGWDSRSTSSDNFKRLARFASFLAGQEEPPGDVGELAPSHWTAWKVSRPATTYGYADVTKVAAFLRKDPRLRPDTRAAMAKRIAVAKPREAAFTEAEFLEARTAARRMFRSAHRRIAENSQVLAAWRAGTLEPGSGQWLLGEALDVLARTGEVPLAAAGKMVYRYRRPLGGGSIRAARERLFLNKTEVASLAVLLTAEFGLNATTVSEMPAPRATPDSGEGGAPTYRLELEKRRRGSGRHFETRNITDLGPGTPGRLITQALEATALARSFVSAAGGPDRLLTWRRGRLPHAGIETMEPLAGPFGLGLASHSYKEWAGKAQFAGAPMRRMRKTVNVLHRREAGQNSQDTHDRAYVVNEPRAQQAAVAVIAQGAADAADAARRTVVAKLAETRRADDQETATADCGGFHSSPFSPGGMACGASFLLCLACPNARVTPAHHPRLAVLHQALDSLNGILDPGTWEEDWGDSHARLADLRQRLGEPAWQAAAGKATASDRDIINDLLNGNYDL</sequence>
<gene>
    <name evidence="2" type="ORF">FHR32_008709</name>
</gene>
<name>A0A7W7S6S8_9ACTN</name>
<comment type="caution">
    <text evidence="2">The sequence shown here is derived from an EMBL/GenBank/DDBJ whole genome shotgun (WGS) entry which is preliminary data.</text>
</comment>
<evidence type="ECO:0000313" key="2">
    <source>
        <dbReference type="EMBL" id="MBB4944303.1"/>
    </source>
</evidence>
<dbReference type="AlphaFoldDB" id="A0A7W7S6S8"/>
<reference evidence="2 3" key="1">
    <citation type="submission" date="2020-08" db="EMBL/GenBank/DDBJ databases">
        <title>Sequencing the genomes of 1000 actinobacteria strains.</title>
        <authorList>
            <person name="Klenk H.-P."/>
        </authorList>
    </citation>
    <scope>NUCLEOTIDE SEQUENCE [LARGE SCALE GENOMIC DNA]</scope>
    <source>
        <strain evidence="2 3">DSM 43023</strain>
    </source>
</reference>
<dbReference type="Proteomes" id="UP000534286">
    <property type="component" value="Unassembled WGS sequence"/>
</dbReference>
<keyword evidence="3" id="KW-1185">Reference proteome</keyword>